<comment type="caution">
    <text evidence="6">The sequence shown here is derived from an EMBL/GenBank/DDBJ whole genome shotgun (WGS) entry which is preliminary data.</text>
</comment>
<proteinExistence type="predicted"/>
<dbReference type="Proteomes" id="UP001153269">
    <property type="component" value="Unassembled WGS sequence"/>
</dbReference>
<organism evidence="6 7">
    <name type="scientific">Pleuronectes platessa</name>
    <name type="common">European plaice</name>
    <dbReference type="NCBI Taxonomy" id="8262"/>
    <lineage>
        <taxon>Eukaryota</taxon>
        <taxon>Metazoa</taxon>
        <taxon>Chordata</taxon>
        <taxon>Craniata</taxon>
        <taxon>Vertebrata</taxon>
        <taxon>Euteleostomi</taxon>
        <taxon>Actinopterygii</taxon>
        <taxon>Neopterygii</taxon>
        <taxon>Teleostei</taxon>
        <taxon>Neoteleostei</taxon>
        <taxon>Acanthomorphata</taxon>
        <taxon>Carangaria</taxon>
        <taxon>Pleuronectiformes</taxon>
        <taxon>Pleuronectoidei</taxon>
        <taxon>Pleuronectidae</taxon>
        <taxon>Pleuronectes</taxon>
    </lineage>
</organism>
<dbReference type="PANTHER" id="PTHR24058">
    <property type="entry name" value="DUAL SPECIFICITY PROTEIN KINASE"/>
    <property type="match status" value="1"/>
</dbReference>
<evidence type="ECO:0000256" key="1">
    <source>
        <dbReference type="ARBA" id="ARBA00022527"/>
    </source>
</evidence>
<evidence type="ECO:0000256" key="3">
    <source>
        <dbReference type="ARBA" id="ARBA00022741"/>
    </source>
</evidence>
<sequence>MLEVLRVQNPVKTNVMQFYEKLQQRGHTCLVFEKLNRNLVELLRDRESRPLSIYPEIQEPNETTHLRAFINLLTLLLQMDPELRITSAEALLLPIVSTRHMEEKLDTSLE</sequence>
<dbReference type="EMBL" id="CADEAL010001787">
    <property type="protein sequence ID" value="CAB1435625.1"/>
    <property type="molecule type" value="Genomic_DNA"/>
</dbReference>
<gene>
    <name evidence="6" type="ORF">PLEPLA_LOCUS23681</name>
</gene>
<evidence type="ECO:0000256" key="2">
    <source>
        <dbReference type="ARBA" id="ARBA00022679"/>
    </source>
</evidence>
<dbReference type="AlphaFoldDB" id="A0A9N7YQB1"/>
<keyword evidence="5" id="KW-0067">ATP-binding</keyword>
<accession>A0A9N7YQB1</accession>
<keyword evidence="3" id="KW-0547">Nucleotide-binding</keyword>
<evidence type="ECO:0000256" key="4">
    <source>
        <dbReference type="ARBA" id="ARBA00022777"/>
    </source>
</evidence>
<evidence type="ECO:0000256" key="5">
    <source>
        <dbReference type="ARBA" id="ARBA00022840"/>
    </source>
</evidence>
<evidence type="ECO:0000313" key="6">
    <source>
        <dbReference type="EMBL" id="CAB1435625.1"/>
    </source>
</evidence>
<name>A0A9N7YQB1_PLEPL</name>
<keyword evidence="4" id="KW-0418">Kinase</keyword>
<keyword evidence="7" id="KW-1185">Reference proteome</keyword>
<dbReference type="GO" id="GO:0004674">
    <property type="term" value="F:protein serine/threonine kinase activity"/>
    <property type="evidence" value="ECO:0007669"/>
    <property type="project" value="UniProtKB-KW"/>
</dbReference>
<keyword evidence="1" id="KW-0723">Serine/threonine-protein kinase</keyword>
<reference evidence="6" key="1">
    <citation type="submission" date="2020-03" db="EMBL/GenBank/DDBJ databases">
        <authorList>
            <person name="Weist P."/>
        </authorList>
    </citation>
    <scope>NUCLEOTIDE SEQUENCE</scope>
</reference>
<dbReference type="Gene3D" id="1.10.510.10">
    <property type="entry name" value="Transferase(Phosphotransferase) domain 1"/>
    <property type="match status" value="1"/>
</dbReference>
<dbReference type="GO" id="GO:0005524">
    <property type="term" value="F:ATP binding"/>
    <property type="evidence" value="ECO:0007669"/>
    <property type="project" value="UniProtKB-KW"/>
</dbReference>
<evidence type="ECO:0000313" key="7">
    <source>
        <dbReference type="Proteomes" id="UP001153269"/>
    </source>
</evidence>
<keyword evidence="2" id="KW-0808">Transferase</keyword>
<dbReference type="InterPro" id="IPR050494">
    <property type="entry name" value="Ser_Thr_dual-spec_kinase"/>
</dbReference>
<protein>
    <submittedName>
        <fullName evidence="6">Uncharacterized protein</fullName>
    </submittedName>
</protein>